<organism evidence="17 18">
    <name type="scientific">Mycena albidolilacea</name>
    <dbReference type="NCBI Taxonomy" id="1033008"/>
    <lineage>
        <taxon>Eukaryota</taxon>
        <taxon>Fungi</taxon>
        <taxon>Dikarya</taxon>
        <taxon>Basidiomycota</taxon>
        <taxon>Agaricomycotina</taxon>
        <taxon>Agaricomycetes</taxon>
        <taxon>Agaricomycetidae</taxon>
        <taxon>Agaricales</taxon>
        <taxon>Marasmiineae</taxon>
        <taxon>Mycenaceae</taxon>
        <taxon>Mycena</taxon>
    </lineage>
</organism>
<evidence type="ECO:0000256" key="14">
    <source>
        <dbReference type="PIRSR" id="PIRSR602401-1"/>
    </source>
</evidence>
<dbReference type="AlphaFoldDB" id="A0AAD7F1Q6"/>
<dbReference type="PANTHER" id="PTHR46300:SF2">
    <property type="entry name" value="CYTOCHROME P450 MONOOXYGENASE ALNH-RELATED"/>
    <property type="match status" value="1"/>
</dbReference>
<evidence type="ECO:0000256" key="3">
    <source>
        <dbReference type="ARBA" id="ARBA00005179"/>
    </source>
</evidence>
<feature type="binding site" description="axial binding residue" evidence="14">
    <location>
        <position position="427"/>
    </location>
    <ligand>
        <name>heme</name>
        <dbReference type="ChEBI" id="CHEBI:30413"/>
    </ligand>
    <ligandPart>
        <name>Fe</name>
        <dbReference type="ChEBI" id="CHEBI:18248"/>
    </ligandPart>
</feature>
<evidence type="ECO:0000256" key="4">
    <source>
        <dbReference type="ARBA" id="ARBA00010617"/>
    </source>
</evidence>
<keyword evidence="11 15" id="KW-0503">Monooxygenase</keyword>
<feature type="signal peptide" evidence="16">
    <location>
        <begin position="1"/>
        <end position="15"/>
    </location>
</feature>
<dbReference type="GO" id="GO:0020037">
    <property type="term" value="F:heme binding"/>
    <property type="evidence" value="ECO:0007669"/>
    <property type="project" value="InterPro"/>
</dbReference>
<dbReference type="InterPro" id="IPR050364">
    <property type="entry name" value="Cytochrome_P450_fung"/>
</dbReference>
<keyword evidence="7 14" id="KW-0479">Metal-binding</keyword>
<sequence length="528" mass="59096">MALVLLFALVALCFAIVLKVGSREKGLPPGPPTVPILGNAHIFPTEYPHYKFTEWARRYGGLFSLKIGNDTVVVLTDVAAVKELLDKRSSTTANRPPCYVGSLVSDGLNMALAGFTPAWKTQRRAAAAVLTPQATGKHLSIQRAEAIQLLHDILHSPQSFYSNIQRYSLSVIYSVLHGKRVPRYETEEVTRFITVIHDWTALLQPGAVPPLDAIPILKLIPERWAKWKRECKRIRHLQRARYFGLLEDTRERMRRNQHNGSFMEVVLERQAELGMDDEMAGWFGGTLLEGATDTTSSYIQSLVLALVAYPRAQKKAHEEIDRVVGEHRMPTLEDLEQMPYIRAIISEVHRFRPVGPLAVPHATLATEEYHGYIIPKGTTIFVNMSLFDNPEEFIPERYLLSENGTKPGVDGSGLKPSFPFGFGRRICPGMYLAQNSINLNAMNLLWAFDFKSDIDTNGNPIPVDTFAYTKGLGTAPMPFKCRITPRTAVTAKIIEHEFLGAADAFSKFEVGLSPDDKEFVARSRAHAR</sequence>
<dbReference type="CDD" id="cd11065">
    <property type="entry name" value="CYP64-like"/>
    <property type="match status" value="1"/>
</dbReference>
<comment type="subcellular location">
    <subcellularLocation>
        <location evidence="2">Membrane</location>
        <topology evidence="2">Single-pass membrane protein</topology>
    </subcellularLocation>
</comment>
<evidence type="ECO:0000256" key="15">
    <source>
        <dbReference type="RuleBase" id="RU000461"/>
    </source>
</evidence>
<keyword evidence="6" id="KW-0812">Transmembrane</keyword>
<dbReference type="Pfam" id="PF00067">
    <property type="entry name" value="p450"/>
    <property type="match status" value="1"/>
</dbReference>
<gene>
    <name evidence="17" type="ORF">DFH08DRAFT_847195</name>
</gene>
<dbReference type="SUPFAM" id="SSF48264">
    <property type="entry name" value="Cytochrome P450"/>
    <property type="match status" value="1"/>
</dbReference>
<keyword evidence="10 14" id="KW-0408">Iron</keyword>
<dbReference type="InterPro" id="IPR001128">
    <property type="entry name" value="Cyt_P450"/>
</dbReference>
<dbReference type="Proteomes" id="UP001218218">
    <property type="component" value="Unassembled WGS sequence"/>
</dbReference>
<comment type="cofactor">
    <cofactor evidence="1 14">
        <name>heme</name>
        <dbReference type="ChEBI" id="CHEBI:30413"/>
    </cofactor>
</comment>
<accession>A0AAD7F1Q6</accession>
<dbReference type="InterPro" id="IPR036396">
    <property type="entry name" value="Cyt_P450_sf"/>
</dbReference>
<name>A0AAD7F1Q6_9AGAR</name>
<keyword evidence="8" id="KW-1133">Transmembrane helix</keyword>
<dbReference type="Gene3D" id="1.10.630.10">
    <property type="entry name" value="Cytochrome P450"/>
    <property type="match status" value="1"/>
</dbReference>
<evidence type="ECO:0000256" key="1">
    <source>
        <dbReference type="ARBA" id="ARBA00001971"/>
    </source>
</evidence>
<evidence type="ECO:0000256" key="8">
    <source>
        <dbReference type="ARBA" id="ARBA00022989"/>
    </source>
</evidence>
<evidence type="ECO:0000256" key="11">
    <source>
        <dbReference type="ARBA" id="ARBA00023033"/>
    </source>
</evidence>
<evidence type="ECO:0000256" key="10">
    <source>
        <dbReference type="ARBA" id="ARBA00023004"/>
    </source>
</evidence>
<dbReference type="EMBL" id="JARIHO010000006">
    <property type="protein sequence ID" value="KAJ7359850.1"/>
    <property type="molecule type" value="Genomic_DNA"/>
</dbReference>
<evidence type="ECO:0000256" key="7">
    <source>
        <dbReference type="ARBA" id="ARBA00022723"/>
    </source>
</evidence>
<feature type="chain" id="PRO_5042292881" evidence="16">
    <location>
        <begin position="16"/>
        <end position="528"/>
    </location>
</feature>
<dbReference type="InterPro" id="IPR017972">
    <property type="entry name" value="Cyt_P450_CS"/>
</dbReference>
<evidence type="ECO:0000256" key="5">
    <source>
        <dbReference type="ARBA" id="ARBA00022617"/>
    </source>
</evidence>
<keyword evidence="18" id="KW-1185">Reference proteome</keyword>
<dbReference type="PRINTS" id="PR00463">
    <property type="entry name" value="EP450I"/>
</dbReference>
<comment type="pathway">
    <text evidence="3">Secondary metabolite biosynthesis.</text>
</comment>
<keyword evidence="12" id="KW-0472">Membrane</keyword>
<keyword evidence="5 14" id="KW-0349">Heme</keyword>
<comment type="similarity">
    <text evidence="4 15">Belongs to the cytochrome P450 family.</text>
</comment>
<evidence type="ECO:0000256" key="12">
    <source>
        <dbReference type="ARBA" id="ARBA00023136"/>
    </source>
</evidence>
<proteinExistence type="inferred from homology"/>
<dbReference type="PANTHER" id="PTHR46300">
    <property type="entry name" value="P450, PUTATIVE (EUROFUNG)-RELATED-RELATED"/>
    <property type="match status" value="1"/>
</dbReference>
<keyword evidence="9 15" id="KW-0560">Oxidoreductase</keyword>
<dbReference type="PROSITE" id="PS00086">
    <property type="entry name" value="CYTOCHROME_P450"/>
    <property type="match status" value="1"/>
</dbReference>
<keyword evidence="13" id="KW-0325">Glycoprotein</keyword>
<evidence type="ECO:0000256" key="9">
    <source>
        <dbReference type="ARBA" id="ARBA00023002"/>
    </source>
</evidence>
<dbReference type="InterPro" id="IPR002401">
    <property type="entry name" value="Cyt_P450_E_grp-I"/>
</dbReference>
<evidence type="ECO:0000256" key="13">
    <source>
        <dbReference type="ARBA" id="ARBA00023180"/>
    </source>
</evidence>
<dbReference type="GO" id="GO:0016020">
    <property type="term" value="C:membrane"/>
    <property type="evidence" value="ECO:0007669"/>
    <property type="project" value="UniProtKB-SubCell"/>
</dbReference>
<dbReference type="PRINTS" id="PR00385">
    <property type="entry name" value="P450"/>
</dbReference>
<dbReference type="GO" id="GO:0005506">
    <property type="term" value="F:iron ion binding"/>
    <property type="evidence" value="ECO:0007669"/>
    <property type="project" value="InterPro"/>
</dbReference>
<evidence type="ECO:0000313" key="17">
    <source>
        <dbReference type="EMBL" id="KAJ7359850.1"/>
    </source>
</evidence>
<dbReference type="GO" id="GO:0016705">
    <property type="term" value="F:oxidoreductase activity, acting on paired donors, with incorporation or reduction of molecular oxygen"/>
    <property type="evidence" value="ECO:0007669"/>
    <property type="project" value="InterPro"/>
</dbReference>
<evidence type="ECO:0000256" key="6">
    <source>
        <dbReference type="ARBA" id="ARBA00022692"/>
    </source>
</evidence>
<keyword evidence="16" id="KW-0732">Signal</keyword>
<dbReference type="GO" id="GO:0004497">
    <property type="term" value="F:monooxygenase activity"/>
    <property type="evidence" value="ECO:0007669"/>
    <property type="project" value="UniProtKB-KW"/>
</dbReference>
<evidence type="ECO:0000256" key="2">
    <source>
        <dbReference type="ARBA" id="ARBA00004167"/>
    </source>
</evidence>
<evidence type="ECO:0000256" key="16">
    <source>
        <dbReference type="SAM" id="SignalP"/>
    </source>
</evidence>
<protein>
    <submittedName>
        <fullName evidence="17">Cytochrome P450</fullName>
    </submittedName>
</protein>
<comment type="caution">
    <text evidence="17">The sequence shown here is derived from an EMBL/GenBank/DDBJ whole genome shotgun (WGS) entry which is preliminary data.</text>
</comment>
<reference evidence="17" key="1">
    <citation type="submission" date="2023-03" db="EMBL/GenBank/DDBJ databases">
        <title>Massive genome expansion in bonnet fungi (Mycena s.s.) driven by repeated elements and novel gene families across ecological guilds.</title>
        <authorList>
            <consortium name="Lawrence Berkeley National Laboratory"/>
            <person name="Harder C.B."/>
            <person name="Miyauchi S."/>
            <person name="Viragh M."/>
            <person name="Kuo A."/>
            <person name="Thoen E."/>
            <person name="Andreopoulos B."/>
            <person name="Lu D."/>
            <person name="Skrede I."/>
            <person name="Drula E."/>
            <person name="Henrissat B."/>
            <person name="Morin E."/>
            <person name="Kohler A."/>
            <person name="Barry K."/>
            <person name="LaButti K."/>
            <person name="Morin E."/>
            <person name="Salamov A."/>
            <person name="Lipzen A."/>
            <person name="Mereny Z."/>
            <person name="Hegedus B."/>
            <person name="Baldrian P."/>
            <person name="Stursova M."/>
            <person name="Weitz H."/>
            <person name="Taylor A."/>
            <person name="Grigoriev I.V."/>
            <person name="Nagy L.G."/>
            <person name="Martin F."/>
            <person name="Kauserud H."/>
        </authorList>
    </citation>
    <scope>NUCLEOTIDE SEQUENCE</scope>
    <source>
        <strain evidence="17">CBHHK002</strain>
    </source>
</reference>
<evidence type="ECO:0000313" key="18">
    <source>
        <dbReference type="Proteomes" id="UP001218218"/>
    </source>
</evidence>